<gene>
    <name evidence="11" type="ORF">FHX49_000462</name>
</gene>
<organism evidence="11 12">
    <name type="scientific">Microbacterium endophyticum</name>
    <dbReference type="NCBI Taxonomy" id="1526412"/>
    <lineage>
        <taxon>Bacteria</taxon>
        <taxon>Bacillati</taxon>
        <taxon>Actinomycetota</taxon>
        <taxon>Actinomycetes</taxon>
        <taxon>Micrococcales</taxon>
        <taxon>Microbacteriaceae</taxon>
        <taxon>Microbacterium</taxon>
    </lineage>
</organism>
<evidence type="ECO:0000256" key="5">
    <source>
        <dbReference type="ARBA" id="ARBA00022605"/>
    </source>
</evidence>
<keyword evidence="8" id="KW-0764">Sulfate transport</keyword>
<dbReference type="RefSeq" id="WP_165142141.1">
    <property type="nucleotide sequence ID" value="NZ_CP049255.1"/>
</dbReference>
<keyword evidence="2" id="KW-0813">Transport</keyword>
<feature type="transmembrane region" description="Helical" evidence="10">
    <location>
        <begin position="136"/>
        <end position="156"/>
    </location>
</feature>
<evidence type="ECO:0000256" key="2">
    <source>
        <dbReference type="ARBA" id="ARBA00022448"/>
    </source>
</evidence>
<keyword evidence="7 10" id="KW-1133">Transmembrane helix</keyword>
<accession>A0A7W4YMR0</accession>
<name>A0A7W4YMR0_9MICO</name>
<keyword evidence="4" id="KW-0997">Cell inner membrane</keyword>
<evidence type="ECO:0000256" key="10">
    <source>
        <dbReference type="SAM" id="Phobius"/>
    </source>
</evidence>
<dbReference type="GO" id="GO:0009675">
    <property type="term" value="F:high-affinity sulfate:proton symporter activity"/>
    <property type="evidence" value="ECO:0007669"/>
    <property type="project" value="TreeGrafter"/>
</dbReference>
<comment type="subcellular location">
    <subcellularLocation>
        <location evidence="1">Membrane</location>
        <topology evidence="1">Multi-pass membrane protein</topology>
    </subcellularLocation>
</comment>
<evidence type="ECO:0000256" key="4">
    <source>
        <dbReference type="ARBA" id="ARBA00022519"/>
    </source>
</evidence>
<evidence type="ECO:0000256" key="9">
    <source>
        <dbReference type="ARBA" id="ARBA00023136"/>
    </source>
</evidence>
<keyword evidence="6 10" id="KW-0812">Transmembrane</keyword>
<evidence type="ECO:0000313" key="11">
    <source>
        <dbReference type="EMBL" id="MBB2974921.1"/>
    </source>
</evidence>
<keyword evidence="3" id="KW-1003">Cell membrane</keyword>
<proteinExistence type="predicted"/>
<sequence>MREFLRGAMLLGQGFAWWRRRPGVMFLGLIPAAIVGAGMLAALVALGIALPSVTVAITPFAEDWPGIWATALRVTVGTALVGTTLVLLAVSFTALCLMIGEPFYNRIWLRIETDLDNHAPAADSGFWQGILDALSLLVRGIGVSIFAGLLGLVPAVGGVLGAIVGVTLTGWLLADELSSRALAARGIARRDRRAMLGAQRARALGFGVATQVCFLVPLGAVVTMPAAVAGSTLLARSLVTANPPTAGTLD</sequence>
<reference evidence="11 12" key="1">
    <citation type="submission" date="2020-08" db="EMBL/GenBank/DDBJ databases">
        <title>Sequencing the genomes of 1000 actinobacteria strains.</title>
        <authorList>
            <person name="Klenk H.-P."/>
        </authorList>
    </citation>
    <scope>NUCLEOTIDE SEQUENCE [LARGE SCALE GENOMIC DNA]</scope>
    <source>
        <strain evidence="11 12">DSM 27099</strain>
    </source>
</reference>
<evidence type="ECO:0000256" key="3">
    <source>
        <dbReference type="ARBA" id="ARBA00022475"/>
    </source>
</evidence>
<dbReference type="PANTHER" id="PTHR37468">
    <property type="entry name" value="SULFATE TRANSPORTER CYSZ"/>
    <property type="match status" value="1"/>
</dbReference>
<feature type="transmembrane region" description="Helical" evidence="10">
    <location>
        <begin position="204"/>
        <end position="228"/>
    </location>
</feature>
<evidence type="ECO:0000256" key="8">
    <source>
        <dbReference type="ARBA" id="ARBA00023032"/>
    </source>
</evidence>
<evidence type="ECO:0000256" key="7">
    <source>
        <dbReference type="ARBA" id="ARBA00022989"/>
    </source>
</evidence>
<dbReference type="Proteomes" id="UP000529310">
    <property type="component" value="Unassembled WGS sequence"/>
</dbReference>
<feature type="transmembrane region" description="Helical" evidence="10">
    <location>
        <begin position="70"/>
        <end position="100"/>
    </location>
</feature>
<dbReference type="GO" id="GO:0019344">
    <property type="term" value="P:cysteine biosynthetic process"/>
    <property type="evidence" value="ECO:0007669"/>
    <property type="project" value="TreeGrafter"/>
</dbReference>
<feature type="transmembrane region" description="Helical" evidence="10">
    <location>
        <begin position="162"/>
        <end position="183"/>
    </location>
</feature>
<comment type="caution">
    <text evidence="11">The sequence shown here is derived from an EMBL/GenBank/DDBJ whole genome shotgun (WGS) entry which is preliminary data.</text>
</comment>
<dbReference type="Pfam" id="PF07264">
    <property type="entry name" value="EI24"/>
    <property type="match status" value="1"/>
</dbReference>
<evidence type="ECO:0000256" key="1">
    <source>
        <dbReference type="ARBA" id="ARBA00004141"/>
    </source>
</evidence>
<keyword evidence="5" id="KW-0028">Amino-acid biosynthesis</keyword>
<dbReference type="InterPro" id="IPR050480">
    <property type="entry name" value="CysZ-like"/>
</dbReference>
<keyword evidence="9 10" id="KW-0472">Membrane</keyword>
<evidence type="ECO:0000313" key="12">
    <source>
        <dbReference type="Proteomes" id="UP000529310"/>
    </source>
</evidence>
<protein>
    <submittedName>
        <fullName evidence="11">CysZ protein</fullName>
    </submittedName>
</protein>
<dbReference type="InterPro" id="IPR059112">
    <property type="entry name" value="CysZ/EI24"/>
</dbReference>
<evidence type="ECO:0000256" key="6">
    <source>
        <dbReference type="ARBA" id="ARBA00022692"/>
    </source>
</evidence>
<dbReference type="GO" id="GO:0005886">
    <property type="term" value="C:plasma membrane"/>
    <property type="evidence" value="ECO:0007669"/>
    <property type="project" value="TreeGrafter"/>
</dbReference>
<feature type="transmembrane region" description="Helical" evidence="10">
    <location>
        <begin position="24"/>
        <end position="50"/>
    </location>
</feature>
<dbReference type="AlphaFoldDB" id="A0A7W4YMR0"/>
<dbReference type="PANTHER" id="PTHR37468:SF1">
    <property type="entry name" value="SULFATE TRANSPORTER CYSZ"/>
    <property type="match status" value="1"/>
</dbReference>
<keyword evidence="12" id="KW-1185">Reference proteome</keyword>
<dbReference type="GO" id="GO:0000103">
    <property type="term" value="P:sulfate assimilation"/>
    <property type="evidence" value="ECO:0007669"/>
    <property type="project" value="TreeGrafter"/>
</dbReference>
<dbReference type="EMBL" id="JACHWQ010000001">
    <property type="protein sequence ID" value="MBB2974921.1"/>
    <property type="molecule type" value="Genomic_DNA"/>
</dbReference>